<dbReference type="Gene3D" id="3.40.50.620">
    <property type="entry name" value="HUPs"/>
    <property type="match status" value="1"/>
</dbReference>
<dbReference type="InterPro" id="IPR014729">
    <property type="entry name" value="Rossmann-like_a/b/a_fold"/>
</dbReference>
<dbReference type="OrthoDB" id="9807403at2"/>
<keyword evidence="1 6" id="KW-0436">Ligase</keyword>
<keyword evidence="3 6" id="KW-0547">Nucleotide-binding</keyword>
<evidence type="ECO:0000256" key="4">
    <source>
        <dbReference type="ARBA" id="ARBA00022840"/>
    </source>
</evidence>
<dbReference type="GO" id="GO:0005524">
    <property type="term" value="F:ATP binding"/>
    <property type="evidence" value="ECO:0007669"/>
    <property type="project" value="UniProtKB-UniRule"/>
</dbReference>
<dbReference type="NCBIfam" id="TIGR02432">
    <property type="entry name" value="lysidine_TilS_N"/>
    <property type="match status" value="1"/>
</dbReference>
<feature type="domain" description="tRNA(Ile)-lysidine/2-thiocytidine synthase N-terminal" evidence="7">
    <location>
        <begin position="11"/>
        <end position="186"/>
    </location>
</feature>
<comment type="function">
    <text evidence="6">Ligates lysine onto the cytidine present at position 34 of the AUA codon-specific tRNA(Ile) that contains the anticodon CAU, in an ATP-dependent manner. Cytidine is converted to lysidine, thus changing the amino acid specificity of the tRNA from methionine to isoleucine.</text>
</comment>
<proteinExistence type="inferred from homology"/>
<name>A0A5B8JBY8_9MOLU</name>
<evidence type="ECO:0000259" key="7">
    <source>
        <dbReference type="Pfam" id="PF01171"/>
    </source>
</evidence>
<dbReference type="PANTHER" id="PTHR43033">
    <property type="entry name" value="TRNA(ILE)-LYSIDINE SYNTHASE-RELATED"/>
    <property type="match status" value="1"/>
</dbReference>
<accession>A0A5B8JBY8</accession>
<sequence length="297" mass="36156">MNSLKQLKNNKLLIAVSGGPDSMFLLYLCNKLDLDIDVAFVNYNQREDSWKDEKIVSDFCSNKNINLHKLILNKSDYVKNNFQDWARKQRYLFFEEIYKKIDADYLLVAHHKDDLIETYFLHKKQNKNKFSCGIKESNFIYSMHIYRPLLYKYFKKQIKVLCDKKNIKYAVDFTNELPKYERNKIRLKFSNFPFFVKNLIVWHIKVKQKLCIKKDNKVNKFYKLWKEKQFDQEYFKNLRFKDSLIYKYINENYKEINLTKMKINSIIDFILSDNRTSKYKLKNDVFIIKIKGKLYLN</sequence>
<gene>
    <name evidence="6 8" type="primary">tilS</name>
    <name evidence="8" type="ORF">FOY43_02880</name>
</gene>
<evidence type="ECO:0000313" key="9">
    <source>
        <dbReference type="Proteomes" id="UP000317512"/>
    </source>
</evidence>
<dbReference type="EC" id="6.3.4.19" evidence="6"/>
<dbReference type="PANTHER" id="PTHR43033:SF1">
    <property type="entry name" value="TRNA(ILE)-LYSIDINE SYNTHASE-RELATED"/>
    <property type="match status" value="1"/>
</dbReference>
<organism evidence="8 9">
    <name type="scientific">Mycoplasma anserisalpingitidis</name>
    <dbReference type="NCBI Taxonomy" id="519450"/>
    <lineage>
        <taxon>Bacteria</taxon>
        <taxon>Bacillati</taxon>
        <taxon>Mycoplasmatota</taxon>
        <taxon>Mollicutes</taxon>
        <taxon>Mycoplasmataceae</taxon>
        <taxon>Mycoplasma</taxon>
    </lineage>
</organism>
<dbReference type="AlphaFoldDB" id="A0A5B8JBY8"/>
<reference evidence="9" key="1">
    <citation type="submission" date="2019-07" db="EMBL/GenBank/DDBJ databases">
        <title>Complete genome sequences of three Mycoplasma sp. 1220 strains.</title>
        <authorList>
            <person name="Grozner D."/>
            <person name="Forro B."/>
            <person name="Kovacs A.B."/>
            <person name="Marton S."/>
            <person name="Banyai K."/>
            <person name="Kreizinger Z."/>
            <person name="Sulyok K.M."/>
            <person name="Gyuranecz M."/>
        </authorList>
    </citation>
    <scope>NUCLEOTIDE SEQUENCE [LARGE SCALE GENOMIC DNA]</scope>
    <source>
        <strain evidence="9">MYCAV93</strain>
    </source>
</reference>
<dbReference type="InterPro" id="IPR012795">
    <property type="entry name" value="tRNA_Ile_lys_synt_N"/>
</dbReference>
<protein>
    <recommendedName>
        <fullName evidence="6">tRNA(Ile)-lysidine synthase</fullName>
        <ecNumber evidence="6">6.3.4.19</ecNumber>
    </recommendedName>
    <alternativeName>
        <fullName evidence="6">tRNA(Ile)-2-lysyl-cytidine synthase</fullName>
    </alternativeName>
    <alternativeName>
        <fullName evidence="6">tRNA(Ile)-lysidine synthetase</fullName>
    </alternativeName>
</protein>
<evidence type="ECO:0000256" key="1">
    <source>
        <dbReference type="ARBA" id="ARBA00022598"/>
    </source>
</evidence>
<comment type="subcellular location">
    <subcellularLocation>
        <location evidence="6">Cytoplasm</location>
    </subcellularLocation>
</comment>
<comment type="domain">
    <text evidence="6">The N-terminal region contains the highly conserved SGGXDS motif, predicted to be a P-loop motif involved in ATP binding.</text>
</comment>
<evidence type="ECO:0000256" key="2">
    <source>
        <dbReference type="ARBA" id="ARBA00022694"/>
    </source>
</evidence>
<dbReference type="GO" id="GO:0006400">
    <property type="term" value="P:tRNA modification"/>
    <property type="evidence" value="ECO:0007669"/>
    <property type="project" value="UniProtKB-UniRule"/>
</dbReference>
<dbReference type="HAMAP" id="MF_01161">
    <property type="entry name" value="tRNA_Ile_lys_synt"/>
    <property type="match status" value="1"/>
</dbReference>
<keyword evidence="4 6" id="KW-0067">ATP-binding</keyword>
<dbReference type="InterPro" id="IPR012094">
    <property type="entry name" value="tRNA_Ile_lys_synt"/>
</dbReference>
<dbReference type="Proteomes" id="UP000317512">
    <property type="component" value="Chromosome"/>
</dbReference>
<evidence type="ECO:0000256" key="3">
    <source>
        <dbReference type="ARBA" id="ARBA00022741"/>
    </source>
</evidence>
<feature type="binding site" evidence="6">
    <location>
        <begin position="17"/>
        <end position="22"/>
    </location>
    <ligand>
        <name>ATP</name>
        <dbReference type="ChEBI" id="CHEBI:30616"/>
    </ligand>
</feature>
<evidence type="ECO:0000256" key="6">
    <source>
        <dbReference type="HAMAP-Rule" id="MF_01161"/>
    </source>
</evidence>
<dbReference type="EMBL" id="CP041663">
    <property type="protein sequence ID" value="QDY88582.1"/>
    <property type="molecule type" value="Genomic_DNA"/>
</dbReference>
<keyword evidence="6" id="KW-0963">Cytoplasm</keyword>
<keyword evidence="2 6" id="KW-0819">tRNA processing</keyword>
<dbReference type="Pfam" id="PF01171">
    <property type="entry name" value="ATP_bind_3"/>
    <property type="match status" value="1"/>
</dbReference>
<dbReference type="GO" id="GO:0032267">
    <property type="term" value="F:tRNA(Ile)-lysidine synthase activity"/>
    <property type="evidence" value="ECO:0007669"/>
    <property type="project" value="UniProtKB-EC"/>
</dbReference>
<dbReference type="SUPFAM" id="SSF52402">
    <property type="entry name" value="Adenine nucleotide alpha hydrolases-like"/>
    <property type="match status" value="1"/>
</dbReference>
<evidence type="ECO:0000256" key="5">
    <source>
        <dbReference type="ARBA" id="ARBA00048539"/>
    </source>
</evidence>
<dbReference type="CDD" id="cd01992">
    <property type="entry name" value="TilS_N"/>
    <property type="match status" value="1"/>
</dbReference>
<comment type="catalytic activity">
    <reaction evidence="5 6">
        <text>cytidine(34) in tRNA(Ile2) + L-lysine + ATP = lysidine(34) in tRNA(Ile2) + AMP + diphosphate + H(+)</text>
        <dbReference type="Rhea" id="RHEA:43744"/>
        <dbReference type="Rhea" id="RHEA-COMP:10625"/>
        <dbReference type="Rhea" id="RHEA-COMP:10670"/>
        <dbReference type="ChEBI" id="CHEBI:15378"/>
        <dbReference type="ChEBI" id="CHEBI:30616"/>
        <dbReference type="ChEBI" id="CHEBI:32551"/>
        <dbReference type="ChEBI" id="CHEBI:33019"/>
        <dbReference type="ChEBI" id="CHEBI:82748"/>
        <dbReference type="ChEBI" id="CHEBI:83665"/>
        <dbReference type="ChEBI" id="CHEBI:456215"/>
        <dbReference type="EC" id="6.3.4.19"/>
    </reaction>
</comment>
<dbReference type="GO" id="GO:0005737">
    <property type="term" value="C:cytoplasm"/>
    <property type="evidence" value="ECO:0007669"/>
    <property type="project" value="UniProtKB-SubCell"/>
</dbReference>
<dbReference type="InterPro" id="IPR011063">
    <property type="entry name" value="TilS/TtcA_N"/>
</dbReference>
<evidence type="ECO:0000313" key="8">
    <source>
        <dbReference type="EMBL" id="QDY88582.1"/>
    </source>
</evidence>
<comment type="similarity">
    <text evidence="6">Belongs to the tRNA(Ile)-lysidine synthase family.</text>
</comment>
<dbReference type="RefSeq" id="WP_146309035.1">
    <property type="nucleotide sequence ID" value="NZ_CP041663.1"/>
</dbReference>